<reference evidence="4" key="1">
    <citation type="journal article" date="2019" name="Int. J. Syst. Evol. Microbiol.">
        <title>The Global Catalogue of Microorganisms (GCM) 10K type strain sequencing project: providing services to taxonomists for standard genome sequencing and annotation.</title>
        <authorList>
            <consortium name="The Broad Institute Genomics Platform"/>
            <consortium name="The Broad Institute Genome Sequencing Center for Infectious Disease"/>
            <person name="Wu L."/>
            <person name="Ma J."/>
        </authorList>
    </citation>
    <scope>NUCLEOTIDE SEQUENCE [LARGE SCALE GENOMIC DNA]</scope>
    <source>
        <strain evidence="4">KCTC 52168</strain>
    </source>
</reference>
<dbReference type="PRINTS" id="PR00081">
    <property type="entry name" value="GDHRDH"/>
</dbReference>
<evidence type="ECO:0000313" key="3">
    <source>
        <dbReference type="EMBL" id="MFC3148442.1"/>
    </source>
</evidence>
<evidence type="ECO:0000256" key="2">
    <source>
        <dbReference type="ARBA" id="ARBA00023002"/>
    </source>
</evidence>
<dbReference type="InterPro" id="IPR002347">
    <property type="entry name" value="SDR_fam"/>
</dbReference>
<dbReference type="EMBL" id="JBHRTI010000007">
    <property type="protein sequence ID" value="MFC3148442.1"/>
    <property type="molecule type" value="Genomic_DNA"/>
</dbReference>
<protein>
    <submittedName>
        <fullName evidence="3">SDR family NAD(P)-dependent oxidoreductase</fullName>
        <ecNumber evidence="3">1.-.-.-</ecNumber>
    </submittedName>
</protein>
<comment type="caution">
    <text evidence="3">The sequence shown here is derived from an EMBL/GenBank/DDBJ whole genome shotgun (WGS) entry which is preliminary data.</text>
</comment>
<organism evidence="3 4">
    <name type="scientific">Piscinibacterium candidicorallinum</name>
    <dbReference type="NCBI Taxonomy" id="1793872"/>
    <lineage>
        <taxon>Bacteria</taxon>
        <taxon>Pseudomonadati</taxon>
        <taxon>Pseudomonadota</taxon>
        <taxon>Betaproteobacteria</taxon>
        <taxon>Burkholderiales</taxon>
        <taxon>Piscinibacterium</taxon>
    </lineage>
</organism>
<keyword evidence="4" id="KW-1185">Reference proteome</keyword>
<dbReference type="Proteomes" id="UP001595556">
    <property type="component" value="Unassembled WGS sequence"/>
</dbReference>
<dbReference type="Gene3D" id="3.40.50.720">
    <property type="entry name" value="NAD(P)-binding Rossmann-like Domain"/>
    <property type="match status" value="1"/>
</dbReference>
<dbReference type="GO" id="GO:0016491">
    <property type="term" value="F:oxidoreductase activity"/>
    <property type="evidence" value="ECO:0007669"/>
    <property type="project" value="UniProtKB-KW"/>
</dbReference>
<dbReference type="PANTHER" id="PTHR44196:SF1">
    <property type="entry name" value="DEHYDROGENASE_REDUCTASE SDR FAMILY MEMBER 7B"/>
    <property type="match status" value="1"/>
</dbReference>
<comment type="similarity">
    <text evidence="1">Belongs to the short-chain dehydrogenases/reductases (SDR) family.</text>
</comment>
<dbReference type="InterPro" id="IPR036291">
    <property type="entry name" value="NAD(P)-bd_dom_sf"/>
</dbReference>
<dbReference type="PANTHER" id="PTHR44196">
    <property type="entry name" value="DEHYDROGENASE/REDUCTASE SDR FAMILY MEMBER 7B"/>
    <property type="match status" value="1"/>
</dbReference>
<dbReference type="SUPFAM" id="SSF51735">
    <property type="entry name" value="NAD(P)-binding Rossmann-fold domains"/>
    <property type="match status" value="1"/>
</dbReference>
<dbReference type="RefSeq" id="WP_377304418.1">
    <property type="nucleotide sequence ID" value="NZ_CP180191.1"/>
</dbReference>
<proteinExistence type="inferred from homology"/>
<keyword evidence="2 3" id="KW-0560">Oxidoreductase</keyword>
<dbReference type="EC" id="1.-.-.-" evidence="3"/>
<gene>
    <name evidence="3" type="ORF">ACFOEN_12495</name>
</gene>
<evidence type="ECO:0000313" key="4">
    <source>
        <dbReference type="Proteomes" id="UP001595556"/>
    </source>
</evidence>
<sequence>MSLNTPISTWQGLRVWVIGASTGIGAAAAEQLYAQGARVIVSARKAEALEQFAAGKDSERAMALPLDIADRAAVLAAATQIEERWGAPDLTLVVAGTYNEMRAWEFDRDVAAKLLDINLNGPLNVMEAMLPRLLKERERRKGYLGIGFVASVAGYRGLPKALIYGPSKAALINMAEALYFDLAPKDIGVHCINPGFVDTPLTKGNDFHMPDLMSPQDAAREMLAGIKAGEFEISFPKSFTRKVKFARLLPPTAYFKLLRLTTKL</sequence>
<accession>A0ABV7H471</accession>
<dbReference type="Pfam" id="PF00106">
    <property type="entry name" value="adh_short"/>
    <property type="match status" value="1"/>
</dbReference>
<name>A0ABV7H471_9BURK</name>
<evidence type="ECO:0000256" key="1">
    <source>
        <dbReference type="ARBA" id="ARBA00006484"/>
    </source>
</evidence>